<dbReference type="Pfam" id="PF08818">
    <property type="entry name" value="DUF1801"/>
    <property type="match status" value="1"/>
</dbReference>
<name>A0ABN2A673_9ACTN</name>
<reference evidence="2 3" key="1">
    <citation type="journal article" date="2019" name="Int. J. Syst. Evol. Microbiol.">
        <title>The Global Catalogue of Microorganisms (GCM) 10K type strain sequencing project: providing services to taxonomists for standard genome sequencing and annotation.</title>
        <authorList>
            <consortium name="The Broad Institute Genomics Platform"/>
            <consortium name="The Broad Institute Genome Sequencing Center for Infectious Disease"/>
            <person name="Wu L."/>
            <person name="Ma J."/>
        </authorList>
    </citation>
    <scope>NUCLEOTIDE SEQUENCE [LARGE SCALE GENOMIC DNA]</scope>
    <source>
        <strain evidence="2 3">JCM 15933</strain>
    </source>
</reference>
<protein>
    <recommendedName>
        <fullName evidence="1">YdhG-like domain-containing protein</fullName>
    </recommendedName>
</protein>
<gene>
    <name evidence="2" type="ORF">GCM10009827_027380</name>
</gene>
<accession>A0ABN2A673</accession>
<proteinExistence type="predicted"/>
<feature type="domain" description="YdhG-like" evidence="1">
    <location>
        <begin position="28"/>
        <end position="130"/>
    </location>
</feature>
<evidence type="ECO:0000259" key="1">
    <source>
        <dbReference type="Pfam" id="PF08818"/>
    </source>
</evidence>
<evidence type="ECO:0000313" key="2">
    <source>
        <dbReference type="EMBL" id="GAA1511639.1"/>
    </source>
</evidence>
<comment type="caution">
    <text evidence="2">The sequence shown here is derived from an EMBL/GenBank/DDBJ whole genome shotgun (WGS) entry which is preliminary data.</text>
</comment>
<evidence type="ECO:0000313" key="3">
    <source>
        <dbReference type="Proteomes" id="UP001501470"/>
    </source>
</evidence>
<organism evidence="2 3">
    <name type="scientific">Dactylosporangium maewongense</name>
    <dbReference type="NCBI Taxonomy" id="634393"/>
    <lineage>
        <taxon>Bacteria</taxon>
        <taxon>Bacillati</taxon>
        <taxon>Actinomycetota</taxon>
        <taxon>Actinomycetes</taxon>
        <taxon>Micromonosporales</taxon>
        <taxon>Micromonosporaceae</taxon>
        <taxon>Dactylosporangium</taxon>
    </lineage>
</organism>
<sequence length="137" mass="14755">MRMADTNQTVAGDGDVGEFVEGVADERRRGEARQLVALMGAVTGAPAVLWGKAIVGFGSRHYRYDSGREGDIPAVSFSPRKAQTVLYLTGGVDAYQDLLGRLGPHTTGKGCLYIKRVDAVDDAVLREIVGRSFHMTL</sequence>
<dbReference type="InterPro" id="IPR014922">
    <property type="entry name" value="YdhG-like"/>
</dbReference>
<keyword evidence="3" id="KW-1185">Reference proteome</keyword>
<dbReference type="EMBL" id="BAAAQD010000004">
    <property type="protein sequence ID" value="GAA1511639.1"/>
    <property type="molecule type" value="Genomic_DNA"/>
</dbReference>
<dbReference type="Proteomes" id="UP001501470">
    <property type="component" value="Unassembled WGS sequence"/>
</dbReference>